<dbReference type="GeneID" id="301681927"/>
<dbReference type="InterPro" id="IPR001296">
    <property type="entry name" value="Glyco_trans_1"/>
</dbReference>
<dbReference type="Proteomes" id="UP000326169">
    <property type="component" value="Unassembled WGS sequence"/>
</dbReference>
<dbReference type="Gene3D" id="3.40.50.2000">
    <property type="entry name" value="Glycogen Phosphorylase B"/>
    <property type="match status" value="1"/>
</dbReference>
<dbReference type="GO" id="GO:0016740">
    <property type="term" value="F:transferase activity"/>
    <property type="evidence" value="ECO:0007669"/>
    <property type="project" value="UniProtKB-KW"/>
</dbReference>
<dbReference type="Pfam" id="PF00534">
    <property type="entry name" value="Glycos_transf_1"/>
    <property type="match status" value="1"/>
</dbReference>
<protein>
    <submittedName>
        <fullName evidence="2">Glycosyl transferase</fullName>
    </submittedName>
</protein>
<dbReference type="SUPFAM" id="SSF53756">
    <property type="entry name" value="UDP-Glycosyltransferase/glycogen phosphorylase"/>
    <property type="match status" value="1"/>
</dbReference>
<name>A0A5M3T540_LIMPL</name>
<dbReference type="EMBL" id="BIMW01000058">
    <property type="protein sequence ID" value="GCE92971.1"/>
    <property type="molecule type" value="Genomic_DNA"/>
</dbReference>
<keyword evidence="3" id="KW-1185">Reference proteome</keyword>
<accession>A0A5M3T540</accession>
<organism evidence="2 3">
    <name type="scientific">Limnospira platensis NIES-46</name>
    <dbReference type="NCBI Taxonomy" id="1236695"/>
    <lineage>
        <taxon>Bacteria</taxon>
        <taxon>Bacillati</taxon>
        <taxon>Cyanobacteriota</taxon>
        <taxon>Cyanophyceae</taxon>
        <taxon>Oscillatoriophycideae</taxon>
        <taxon>Oscillatoriales</taxon>
        <taxon>Sirenicapillariaceae</taxon>
        <taxon>Limnospira</taxon>
    </lineage>
</organism>
<proteinExistence type="predicted"/>
<comment type="caution">
    <text evidence="2">The sequence shown here is derived from an EMBL/GenBank/DDBJ whole genome shotgun (WGS) entry which is preliminary data.</text>
</comment>
<keyword evidence="2" id="KW-0808">Transferase</keyword>
<reference evidence="2 3" key="1">
    <citation type="journal article" date="2019" name="J Genomics">
        <title>The Draft Genome of a Hydrogen-producing Cyanobacterium, Arthrospira platensis NIES-46.</title>
        <authorList>
            <person name="Suzuki S."/>
            <person name="Yamaguchi H."/>
            <person name="Kawachi M."/>
        </authorList>
    </citation>
    <scope>NUCLEOTIDE SEQUENCE [LARGE SCALE GENOMIC DNA]</scope>
    <source>
        <strain evidence="2 3">NIES-46</strain>
    </source>
</reference>
<feature type="domain" description="Glycosyl transferase family 1" evidence="1">
    <location>
        <begin position="230"/>
        <end position="366"/>
    </location>
</feature>
<evidence type="ECO:0000313" key="2">
    <source>
        <dbReference type="EMBL" id="GCE92971.1"/>
    </source>
</evidence>
<dbReference type="RefSeq" id="WP_006619477.1">
    <property type="nucleotide sequence ID" value="NZ_BIMW01000058.1"/>
</dbReference>
<evidence type="ECO:0000259" key="1">
    <source>
        <dbReference type="Pfam" id="PF00534"/>
    </source>
</evidence>
<evidence type="ECO:0000313" key="3">
    <source>
        <dbReference type="Proteomes" id="UP000326169"/>
    </source>
</evidence>
<dbReference type="PANTHER" id="PTHR12526">
    <property type="entry name" value="GLYCOSYLTRANSFERASE"/>
    <property type="match status" value="1"/>
</dbReference>
<gene>
    <name evidence="2" type="ORF">NIES46_10200</name>
</gene>
<sequence length="411" mass="46507">MEPLNILISAYACRPGEGSEPGVGWHTIQEVAKYHNVWVLTRQNNRPTIEAQLNQNPIIKLQVIYCEPPSWLRPLHLKKKLVYLHYYLWQIAAYLVAKKLQETINFHIVHHVTYVRHSTPSFLALLPIPFLWGPVGGGESAPKAFWKDFGWRGIMYEIMRDIARTLGELDPFVKLTAQRSILARGTTAETTQRLRKLGAKNVEVLSQLGLSDLEITQLNQCGDSQPQGVKFISIGRLLHWKGFHLGLKAFAQAKFPPDAEYWIVGDGPERRRLETLVQNLGITNQVKFWNHLSRPETLKKLSECLALVHPSLHESGGLVCVEAMAAGRPVICLDWGGPGLIVTEKTGFKIPADQPQQAIDGLANAMTILANNSAVFDDYRLAGRQRVQEFYSWKVKGKLLNQTYEKMLEYK</sequence>